<evidence type="ECO:0000256" key="11">
    <source>
        <dbReference type="ARBA" id="ARBA00049105"/>
    </source>
</evidence>
<reference evidence="16" key="1">
    <citation type="submission" date="2025-08" db="UniProtKB">
        <authorList>
            <consortium name="RefSeq"/>
        </authorList>
    </citation>
    <scope>IDENTIFICATION</scope>
</reference>
<dbReference type="InterPro" id="IPR043519">
    <property type="entry name" value="NT_sf"/>
</dbReference>
<keyword evidence="12" id="KW-0694">RNA-binding</keyword>
<evidence type="ECO:0000256" key="7">
    <source>
        <dbReference type="ARBA" id="ARBA00022723"/>
    </source>
</evidence>
<feature type="region of interest" description="Disordered" evidence="13">
    <location>
        <begin position="111"/>
        <end position="132"/>
    </location>
</feature>
<evidence type="ECO:0000256" key="4">
    <source>
        <dbReference type="ARBA" id="ARBA00021679"/>
    </source>
</evidence>
<keyword evidence="6" id="KW-0548">Nucleotidyltransferase</keyword>
<dbReference type="PROSITE" id="PS50102">
    <property type="entry name" value="RRM"/>
    <property type="match status" value="1"/>
</dbReference>
<dbReference type="PANTHER" id="PTHR12271:SF127">
    <property type="entry name" value="SPECKLE TARGETED PIP5K1A-REGULATED POLY(A) POLYMERASE"/>
    <property type="match status" value="1"/>
</dbReference>
<gene>
    <name evidence="16" type="primary">LOC106821111</name>
</gene>
<evidence type="ECO:0000256" key="8">
    <source>
        <dbReference type="ARBA" id="ARBA00022842"/>
    </source>
</evidence>
<dbReference type="InterPro" id="IPR000504">
    <property type="entry name" value="RRM_dom"/>
</dbReference>
<dbReference type="SUPFAM" id="SSF81301">
    <property type="entry name" value="Nucleotidyltransferase"/>
    <property type="match status" value="1"/>
</dbReference>
<keyword evidence="7" id="KW-0479">Metal-binding</keyword>
<dbReference type="InterPro" id="IPR011989">
    <property type="entry name" value="ARM-like"/>
</dbReference>
<dbReference type="Pfam" id="PF00076">
    <property type="entry name" value="RRM_1"/>
    <property type="match status" value="1"/>
</dbReference>
<dbReference type="GeneID" id="106821111"/>
<dbReference type="SUPFAM" id="SSF81631">
    <property type="entry name" value="PAP/OAS1 substrate-binding domain"/>
    <property type="match status" value="1"/>
</dbReference>
<feature type="compositionally biased region" description="Polar residues" evidence="13">
    <location>
        <begin position="857"/>
        <end position="882"/>
    </location>
</feature>
<evidence type="ECO:0000256" key="10">
    <source>
        <dbReference type="ARBA" id="ARBA00033036"/>
    </source>
</evidence>
<comment type="cofactor">
    <cofactor evidence="2">
        <name>Mg(2+)</name>
        <dbReference type="ChEBI" id="CHEBI:18420"/>
    </cofactor>
</comment>
<dbReference type="SMART" id="SM00360">
    <property type="entry name" value="RRM"/>
    <property type="match status" value="1"/>
</dbReference>
<sequence length="1048" mass="116291">MFCSLCNIHLSNDNDEKLHLAGKKHLHMADVNRRWKEENERSVYVRGFSPGASELALLDFFAKCGNVEKVYLDKKQWNYAFVVFETKLAAAEAVKMSGATMMGTRLVVRPKRHTPPRTETRKNPQRAEPVDKSTVDGTILNDLNKQDSVSQQMVKLVAEMQLSASQHATRLEICSYLNQVLSHFFPACTVHQFGSSCNGFGVKGSDLDLYLDLQSENSSQTHSEGKPLPRAALMDIASWKMVRAEKIRPEKLANHTIQQTTGLLREIVKGCLPGTRNVVAIKHARCPVVKFTYGTEAIQCDLSLNNRLAQRNTDLLYLYSVYDSRVRPLVFTVRQWAKLCNVGGCGQGARLNSYAVTLLVLFFLEVEHVVPSVQQLKELCSADESCELEGWDCSFCNCLSKLPPPECSLTSAELLAKFFNYFAMDFDFNSYVVCPRTGEPTLTSAITGAAYNSNDSFKVNQMCIQDPFLLTHNVAMNVPEKGFLHIMQEFRQAAQICQTSAFGGKTDESHGEKWGLGLLLEDSSQVQGNVMAGPSQKHQFSIIFRKQQITAEFLSRHESPEQVMRAWFSDVVSLFKMILCECLLFTCELDPSTLLSTSDQRMANRLVEADSHITNVPNAINDSISNTGNDQLIGQNTDSFGNHAAVTGSSGGADTISCNPSPAHTFESAGERLLKALHVIEDNHTDVISPPSKKRSHVDETSDTDPLLSEHKRCKHSDVPVSLPDSANHVASQSLSGNSSIAVSPPMPTQTNTEVLEPMARQTSSEVLEPMATQTNSEVLEPMARQTSSEVLEPMATQTNTEVLEPMVRQTSSEVLEPTARQTSSEVLEPMARQTSSEVSEPTARQTSSEVLEPMVRQTSGAVSPTLQTVQSSSGNQTSSALDQVCEGATSEGCIGEDREYTEQNKDERDSIQDKINTDNGAIKDNRGAGQDNRGRGDDKEDLGVFIFEATHHTWHQRKKTKQKVLWDFQDPYGQEKEVSRLIIAMDSVPVSKRPLVRFSVKFVKSLEVNSPSAMLQFQPLCNEKEFGLVFSFLKSYVCKLISKHDFV</sequence>
<dbReference type="Gene3D" id="3.30.460.10">
    <property type="entry name" value="Beta Polymerase, domain 2"/>
    <property type="match status" value="1"/>
</dbReference>
<evidence type="ECO:0000259" key="14">
    <source>
        <dbReference type="PROSITE" id="PS50102"/>
    </source>
</evidence>
<evidence type="ECO:0000256" key="13">
    <source>
        <dbReference type="SAM" id="MobiDB-lite"/>
    </source>
</evidence>
<dbReference type="Pfam" id="PF22600">
    <property type="entry name" value="MTPAP-like_central"/>
    <property type="match status" value="1"/>
</dbReference>
<feature type="compositionally biased region" description="Basic and acidic residues" evidence="13">
    <location>
        <begin position="896"/>
        <end position="937"/>
    </location>
</feature>
<keyword evidence="5" id="KW-0808">Transferase</keyword>
<evidence type="ECO:0000256" key="6">
    <source>
        <dbReference type="ARBA" id="ARBA00022695"/>
    </source>
</evidence>
<dbReference type="RefSeq" id="XP_014681268.1">
    <property type="nucleotide sequence ID" value="XM_014825782.1"/>
</dbReference>
<dbReference type="InterPro" id="IPR002058">
    <property type="entry name" value="PAP_assoc"/>
</dbReference>
<dbReference type="PANTHER" id="PTHR12271">
    <property type="entry name" value="POLY A POLYMERASE CID PAP -RELATED"/>
    <property type="match status" value="1"/>
</dbReference>
<feature type="compositionally biased region" description="Polar residues" evidence="13">
    <location>
        <begin position="729"/>
        <end position="742"/>
    </location>
</feature>
<dbReference type="SUPFAM" id="SSF54928">
    <property type="entry name" value="RNA-binding domain, RBD"/>
    <property type="match status" value="1"/>
</dbReference>
<evidence type="ECO:0000256" key="3">
    <source>
        <dbReference type="ARBA" id="ARBA00012472"/>
    </source>
</evidence>
<dbReference type="Gene3D" id="1.25.10.10">
    <property type="entry name" value="Leucine-rich Repeat Variant"/>
    <property type="match status" value="1"/>
</dbReference>
<name>A0ABM1F9Z7_PRICU</name>
<evidence type="ECO:0000256" key="9">
    <source>
        <dbReference type="ARBA" id="ARBA00030790"/>
    </source>
</evidence>
<dbReference type="Gene3D" id="3.30.70.330">
    <property type="match status" value="1"/>
</dbReference>
<feature type="region of interest" description="Disordered" evidence="13">
    <location>
        <begin position="686"/>
        <end position="749"/>
    </location>
</feature>
<dbReference type="InterPro" id="IPR035979">
    <property type="entry name" value="RBD_domain_sf"/>
</dbReference>
<dbReference type="EC" id="2.7.7.52" evidence="3"/>
<comment type="cofactor">
    <cofactor evidence="1">
        <name>Mn(2+)</name>
        <dbReference type="ChEBI" id="CHEBI:29035"/>
    </cofactor>
</comment>
<proteinExistence type="predicted"/>
<accession>A0ABM1F9Z7</accession>
<evidence type="ECO:0000256" key="1">
    <source>
        <dbReference type="ARBA" id="ARBA00001936"/>
    </source>
</evidence>
<evidence type="ECO:0000313" key="16">
    <source>
        <dbReference type="RefSeq" id="XP_014681268.1"/>
    </source>
</evidence>
<keyword evidence="15" id="KW-1185">Reference proteome</keyword>
<evidence type="ECO:0000256" key="5">
    <source>
        <dbReference type="ARBA" id="ARBA00022679"/>
    </source>
</evidence>
<evidence type="ECO:0000313" key="15">
    <source>
        <dbReference type="Proteomes" id="UP000695022"/>
    </source>
</evidence>
<keyword evidence="8" id="KW-0460">Magnesium</keyword>
<comment type="catalytic activity">
    <reaction evidence="11">
        <text>RNA(n) + UTP = RNA(n)-3'-uridine ribonucleotide + diphosphate</text>
        <dbReference type="Rhea" id="RHEA:14785"/>
        <dbReference type="Rhea" id="RHEA-COMP:14527"/>
        <dbReference type="Rhea" id="RHEA-COMP:17348"/>
        <dbReference type="ChEBI" id="CHEBI:33019"/>
        <dbReference type="ChEBI" id="CHEBI:46398"/>
        <dbReference type="ChEBI" id="CHEBI:140395"/>
        <dbReference type="ChEBI" id="CHEBI:173116"/>
        <dbReference type="EC" id="2.7.7.52"/>
    </reaction>
</comment>
<dbReference type="Pfam" id="PF03828">
    <property type="entry name" value="PAP_assoc"/>
    <property type="match status" value="1"/>
</dbReference>
<dbReference type="InterPro" id="IPR012677">
    <property type="entry name" value="Nucleotide-bd_a/b_plait_sf"/>
</dbReference>
<dbReference type="InterPro" id="IPR054708">
    <property type="entry name" value="MTPAP-like_central"/>
</dbReference>
<feature type="region of interest" description="Disordered" evidence="13">
    <location>
        <begin position="798"/>
        <end position="937"/>
    </location>
</feature>
<feature type="domain" description="RRM" evidence="14">
    <location>
        <begin position="41"/>
        <end position="113"/>
    </location>
</feature>
<dbReference type="CDD" id="cd00590">
    <property type="entry name" value="RRM_SF"/>
    <property type="match status" value="1"/>
</dbReference>
<dbReference type="Gene3D" id="1.10.1410.10">
    <property type="match status" value="1"/>
</dbReference>
<feature type="compositionally biased region" description="Polar residues" evidence="13">
    <location>
        <begin position="833"/>
        <end position="850"/>
    </location>
</feature>
<feature type="compositionally biased region" description="Polar residues" evidence="13">
    <location>
        <begin position="809"/>
        <end position="826"/>
    </location>
</feature>
<evidence type="ECO:0000256" key="2">
    <source>
        <dbReference type="ARBA" id="ARBA00001946"/>
    </source>
</evidence>
<dbReference type="Proteomes" id="UP000695022">
    <property type="component" value="Unplaced"/>
</dbReference>
<protein>
    <recommendedName>
        <fullName evidence="4">Speckle targeted PIP5K1A-regulated poly(A) polymerase</fullName>
        <ecNumber evidence="3">2.7.7.52</ecNumber>
    </recommendedName>
    <alternativeName>
        <fullName evidence="9">RNA-binding motif protein 21</fullName>
    </alternativeName>
    <alternativeName>
        <fullName evidence="10">U6 snRNA-specific terminal uridylyltransferase 1</fullName>
    </alternativeName>
</protein>
<organism evidence="15 16">
    <name type="scientific">Priapulus caudatus</name>
    <name type="common">Priapulid worm</name>
    <dbReference type="NCBI Taxonomy" id="37621"/>
    <lineage>
        <taxon>Eukaryota</taxon>
        <taxon>Metazoa</taxon>
        <taxon>Ecdysozoa</taxon>
        <taxon>Scalidophora</taxon>
        <taxon>Priapulida</taxon>
        <taxon>Priapulimorpha</taxon>
        <taxon>Priapulimorphida</taxon>
        <taxon>Priapulidae</taxon>
        <taxon>Priapulus</taxon>
    </lineage>
</organism>
<dbReference type="CDD" id="cd05402">
    <property type="entry name" value="NT_PAP_TUTase"/>
    <property type="match status" value="1"/>
</dbReference>
<evidence type="ECO:0000256" key="12">
    <source>
        <dbReference type="PROSITE-ProRule" id="PRU00176"/>
    </source>
</evidence>